<evidence type="ECO:0000256" key="1">
    <source>
        <dbReference type="SAM" id="Phobius"/>
    </source>
</evidence>
<keyword evidence="1" id="KW-0472">Membrane</keyword>
<proteinExistence type="predicted"/>
<organism evidence="3 4">
    <name type="scientific">Marasmiellus scandens</name>
    <dbReference type="NCBI Taxonomy" id="2682957"/>
    <lineage>
        <taxon>Eukaryota</taxon>
        <taxon>Fungi</taxon>
        <taxon>Dikarya</taxon>
        <taxon>Basidiomycota</taxon>
        <taxon>Agaricomycotina</taxon>
        <taxon>Agaricomycetes</taxon>
        <taxon>Agaricomycetidae</taxon>
        <taxon>Agaricales</taxon>
        <taxon>Marasmiineae</taxon>
        <taxon>Omphalotaceae</taxon>
        <taxon>Marasmiellus</taxon>
    </lineage>
</organism>
<dbReference type="Proteomes" id="UP001498398">
    <property type="component" value="Unassembled WGS sequence"/>
</dbReference>
<name>A0ABR1IS20_9AGAR</name>
<evidence type="ECO:0000313" key="3">
    <source>
        <dbReference type="EMBL" id="KAK7439518.1"/>
    </source>
</evidence>
<keyword evidence="4" id="KW-1185">Reference proteome</keyword>
<reference evidence="3 4" key="1">
    <citation type="submission" date="2024-01" db="EMBL/GenBank/DDBJ databases">
        <title>A draft genome for the cacao thread blight pathogen Marasmiellus scandens.</title>
        <authorList>
            <person name="Baruah I.K."/>
            <person name="Leung J."/>
            <person name="Bukari Y."/>
            <person name="Amoako-Attah I."/>
            <person name="Meinhardt L.W."/>
            <person name="Bailey B.A."/>
            <person name="Cohen S.P."/>
        </authorList>
    </citation>
    <scope>NUCLEOTIDE SEQUENCE [LARGE SCALE GENOMIC DNA]</scope>
    <source>
        <strain evidence="3 4">GH-19</strain>
    </source>
</reference>
<accession>A0ABR1IS20</accession>
<protein>
    <recommendedName>
        <fullName evidence="2">DUF6534 domain-containing protein</fullName>
    </recommendedName>
</protein>
<evidence type="ECO:0000259" key="2">
    <source>
        <dbReference type="Pfam" id="PF20152"/>
    </source>
</evidence>
<evidence type="ECO:0000313" key="4">
    <source>
        <dbReference type="Proteomes" id="UP001498398"/>
    </source>
</evidence>
<comment type="caution">
    <text evidence="3">The sequence shown here is derived from an EMBL/GenBank/DDBJ whole genome shotgun (WGS) entry which is preliminary data.</text>
</comment>
<keyword evidence="1" id="KW-0812">Transmembrane</keyword>
<keyword evidence="1" id="KW-1133">Transmembrane helix</keyword>
<dbReference type="Pfam" id="PF20152">
    <property type="entry name" value="DUF6534"/>
    <property type="match status" value="1"/>
</dbReference>
<feature type="transmembrane region" description="Helical" evidence="1">
    <location>
        <begin position="51"/>
        <end position="72"/>
    </location>
</feature>
<dbReference type="InterPro" id="IPR045339">
    <property type="entry name" value="DUF6534"/>
</dbReference>
<feature type="transmembrane region" description="Helical" evidence="1">
    <location>
        <begin position="21"/>
        <end position="45"/>
    </location>
</feature>
<dbReference type="EMBL" id="JBANRG010000072">
    <property type="protein sequence ID" value="KAK7439518.1"/>
    <property type="molecule type" value="Genomic_DNA"/>
</dbReference>
<sequence length="204" mass="23145">MCYYLKKSQGSEQRLNSKISTVMQYTLSSGLLTSAVSLSTLFTYTLMPNNLIFLGLQFLLTKFYVGSFLAMLNARHRPSNKAPGYSDVENGSHIKLTTPTRTQNSRWEFRVQTTVQTETFTESDIDPYSPQTMVADLERSGLSRTTTYASCQSDKAQKFDPTKTIDSSVIEYIESPASAVVPLHETERYIASPRERKPDYMTQW</sequence>
<feature type="domain" description="DUF6534" evidence="2">
    <location>
        <begin position="1"/>
        <end position="77"/>
    </location>
</feature>
<gene>
    <name evidence="3" type="ORF">VKT23_017447</name>
</gene>